<evidence type="ECO:0000256" key="1">
    <source>
        <dbReference type="ARBA" id="ARBA00004236"/>
    </source>
</evidence>
<comment type="subcellular location">
    <subcellularLocation>
        <location evidence="1">Cell membrane</location>
    </subcellularLocation>
</comment>
<dbReference type="InterPro" id="IPR008271">
    <property type="entry name" value="Ser/Thr_kinase_AS"/>
</dbReference>
<keyword evidence="4" id="KW-0808">Transferase</keyword>
<keyword evidence="3 9" id="KW-0723">Serine/threonine-protein kinase</keyword>
<evidence type="ECO:0000256" key="8">
    <source>
        <dbReference type="PROSITE-ProRule" id="PRU10141"/>
    </source>
</evidence>
<dbReference type="PROSITE" id="PS50011">
    <property type="entry name" value="PROTEIN_KINASE_DOM"/>
    <property type="match status" value="1"/>
</dbReference>
<dbReference type="InterPro" id="IPR001245">
    <property type="entry name" value="Ser-Thr/Tyr_kinase_cat_dom"/>
</dbReference>
<gene>
    <name evidence="11" type="ORF">P3X46_021598</name>
</gene>
<feature type="domain" description="Protein kinase" evidence="10">
    <location>
        <begin position="105"/>
        <end position="387"/>
    </location>
</feature>
<evidence type="ECO:0000313" key="11">
    <source>
        <dbReference type="EMBL" id="KAJ9166909.1"/>
    </source>
</evidence>
<evidence type="ECO:0000256" key="2">
    <source>
        <dbReference type="ARBA" id="ARBA00022475"/>
    </source>
</evidence>
<protein>
    <recommendedName>
        <fullName evidence="10">Protein kinase domain-containing protein</fullName>
    </recommendedName>
</protein>
<keyword evidence="2" id="KW-0472">Membrane</keyword>
<dbReference type="Gene3D" id="3.30.200.20">
    <property type="entry name" value="Phosphorylase Kinase, domain 1"/>
    <property type="match status" value="1"/>
</dbReference>
<dbReference type="Pfam" id="PF07714">
    <property type="entry name" value="PK_Tyr_Ser-Thr"/>
    <property type="match status" value="1"/>
</dbReference>
<organism evidence="11 12">
    <name type="scientific">Hevea brasiliensis</name>
    <name type="common">Para rubber tree</name>
    <name type="synonym">Siphonia brasiliensis</name>
    <dbReference type="NCBI Taxonomy" id="3981"/>
    <lineage>
        <taxon>Eukaryota</taxon>
        <taxon>Viridiplantae</taxon>
        <taxon>Streptophyta</taxon>
        <taxon>Embryophyta</taxon>
        <taxon>Tracheophyta</taxon>
        <taxon>Spermatophyta</taxon>
        <taxon>Magnoliopsida</taxon>
        <taxon>eudicotyledons</taxon>
        <taxon>Gunneridae</taxon>
        <taxon>Pentapetalae</taxon>
        <taxon>rosids</taxon>
        <taxon>fabids</taxon>
        <taxon>Malpighiales</taxon>
        <taxon>Euphorbiaceae</taxon>
        <taxon>Crotonoideae</taxon>
        <taxon>Micrandreae</taxon>
        <taxon>Hevea</taxon>
    </lineage>
</organism>
<dbReference type="Proteomes" id="UP001174677">
    <property type="component" value="Chromosome 12"/>
</dbReference>
<proteinExistence type="inferred from homology"/>
<comment type="caution">
    <text evidence="11">The sequence shown here is derived from an EMBL/GenBank/DDBJ whole genome shotgun (WGS) entry which is preliminary data.</text>
</comment>
<evidence type="ECO:0000259" key="10">
    <source>
        <dbReference type="PROSITE" id="PS50011"/>
    </source>
</evidence>
<keyword evidence="6" id="KW-0418">Kinase</keyword>
<reference evidence="11 12" key="1">
    <citation type="journal article" date="2023" name="Plant Biotechnol. J.">
        <title>Chromosome-level wild Hevea brasiliensis genome provides new tools for genomic-assisted breeding and valuable loci to elevate rubber yield.</title>
        <authorList>
            <person name="Cheng H."/>
            <person name="Song X."/>
            <person name="Hu Y."/>
            <person name="Wu T."/>
            <person name="Yang Q."/>
            <person name="An Z."/>
            <person name="Feng S."/>
            <person name="Deng Z."/>
            <person name="Wu W."/>
            <person name="Zeng X."/>
            <person name="Tu M."/>
            <person name="Wang X."/>
            <person name="Huang H."/>
        </authorList>
    </citation>
    <scope>NUCLEOTIDE SEQUENCE [LARGE SCALE GENOMIC DNA]</scope>
    <source>
        <strain evidence="11">MT/VB/25A 57/8</strain>
    </source>
</reference>
<comment type="similarity">
    <text evidence="9">Belongs to the protein kinase superfamily.</text>
</comment>
<sequence length="397" mass="44298">MGICWSSPADVPSPDPPPISTTIDRLNPDTSLVSDRSWQTVASTNFTWASQVSTSLTVPGTNNATENSQASEGIDFEGLSNGDIIAGETLRVFTYAQLKAATHNFRRDMLLGRGGFGKVYKGGLKEYVPSEGKKKSVIAVKKLDTMGRQGFEEWLSEVRILGKLSHPNLVKLLGYCLENEKFLLVYELLQNGSLNYQLFGKGSVWPLPWDIRFKIALGIARGLAYMHTLDAPIIHRDLKSSNILLDKSYNAKISDFGLAFLGSFASSSHATRSFSGTAGYMDPKYIATGRLYVKADVYGFGVVMVEILTGLRAIDKRRPTEQWVLVDWVKPYLSSKRKLKKIMDSRLEGKYPYKEASQIAQLAIKCLQQEPKFRPSMKEIVETLEQIEACHHKTKRA</sequence>
<dbReference type="InterPro" id="IPR050823">
    <property type="entry name" value="Plant_Ser_Thr_Prot_Kinase"/>
</dbReference>
<dbReference type="SMART" id="SM00220">
    <property type="entry name" value="S_TKc"/>
    <property type="match status" value="1"/>
</dbReference>
<dbReference type="PROSITE" id="PS00108">
    <property type="entry name" value="PROTEIN_KINASE_ST"/>
    <property type="match status" value="1"/>
</dbReference>
<dbReference type="CDD" id="cd14066">
    <property type="entry name" value="STKc_IRAK"/>
    <property type="match status" value="1"/>
</dbReference>
<evidence type="ECO:0000256" key="5">
    <source>
        <dbReference type="ARBA" id="ARBA00022741"/>
    </source>
</evidence>
<evidence type="ECO:0000256" key="6">
    <source>
        <dbReference type="ARBA" id="ARBA00022777"/>
    </source>
</evidence>
<evidence type="ECO:0000313" key="12">
    <source>
        <dbReference type="Proteomes" id="UP001174677"/>
    </source>
</evidence>
<keyword evidence="2" id="KW-1003">Cell membrane</keyword>
<dbReference type="InterPro" id="IPR011009">
    <property type="entry name" value="Kinase-like_dom_sf"/>
</dbReference>
<evidence type="ECO:0000256" key="3">
    <source>
        <dbReference type="ARBA" id="ARBA00022527"/>
    </source>
</evidence>
<dbReference type="PROSITE" id="PS00107">
    <property type="entry name" value="PROTEIN_KINASE_ATP"/>
    <property type="match status" value="1"/>
</dbReference>
<keyword evidence="7 8" id="KW-0067">ATP-binding</keyword>
<feature type="binding site" evidence="8">
    <location>
        <position position="142"/>
    </location>
    <ligand>
        <name>ATP</name>
        <dbReference type="ChEBI" id="CHEBI:30616"/>
    </ligand>
</feature>
<keyword evidence="5 8" id="KW-0547">Nucleotide-binding</keyword>
<dbReference type="PANTHER" id="PTHR45621">
    <property type="entry name" value="OS01G0588500 PROTEIN-RELATED"/>
    <property type="match status" value="1"/>
</dbReference>
<dbReference type="InterPro" id="IPR000719">
    <property type="entry name" value="Prot_kinase_dom"/>
</dbReference>
<evidence type="ECO:0000256" key="7">
    <source>
        <dbReference type="ARBA" id="ARBA00022840"/>
    </source>
</evidence>
<dbReference type="EMBL" id="JARPOI010000012">
    <property type="protein sequence ID" value="KAJ9166909.1"/>
    <property type="molecule type" value="Genomic_DNA"/>
</dbReference>
<dbReference type="Gene3D" id="1.10.510.10">
    <property type="entry name" value="Transferase(Phosphotransferase) domain 1"/>
    <property type="match status" value="1"/>
</dbReference>
<dbReference type="SUPFAM" id="SSF56112">
    <property type="entry name" value="Protein kinase-like (PK-like)"/>
    <property type="match status" value="1"/>
</dbReference>
<evidence type="ECO:0000256" key="9">
    <source>
        <dbReference type="RuleBase" id="RU000304"/>
    </source>
</evidence>
<dbReference type="InterPro" id="IPR017441">
    <property type="entry name" value="Protein_kinase_ATP_BS"/>
</dbReference>
<evidence type="ECO:0000256" key="4">
    <source>
        <dbReference type="ARBA" id="ARBA00022679"/>
    </source>
</evidence>
<name>A0ABQ9LG32_HEVBR</name>
<accession>A0ABQ9LG32</accession>
<keyword evidence="12" id="KW-1185">Reference proteome</keyword>